<dbReference type="Pfam" id="PF18962">
    <property type="entry name" value="Por_Secre_tail"/>
    <property type="match status" value="1"/>
</dbReference>
<evidence type="ECO:0000313" key="3">
    <source>
        <dbReference type="Proteomes" id="UP000645610"/>
    </source>
</evidence>
<dbReference type="InterPro" id="IPR013783">
    <property type="entry name" value="Ig-like_fold"/>
</dbReference>
<evidence type="ECO:0000259" key="1">
    <source>
        <dbReference type="Pfam" id="PF18962"/>
    </source>
</evidence>
<reference evidence="2 3" key="1">
    <citation type="submission" date="2020-11" db="EMBL/GenBank/DDBJ databases">
        <authorList>
            <person name="Kim M.K."/>
        </authorList>
    </citation>
    <scope>NUCLEOTIDE SEQUENCE [LARGE SCALE GENOMIC DNA]</scope>
    <source>
        <strain evidence="2 3">BT439</strain>
    </source>
</reference>
<sequence length="444" mass="47729">MQNSLLNSTIIFAGADQVITGVLAVPDILIQGSGIKSVTGVMRPTNTLSFQPTSATNGVIVQSAFEDVSSGTLTPYFDTTLLALVDLETTGLINPLSPETNTSYILGVTRSLRQLNTGVQNTFGNIGLDLTANYTANNITIFRIVGDPLQSPTCTNCNTRVPIKRQYIVSNTLDSEDPRFTGATLTSVVFHYLNSTFELNGIPENNLTMFRSIGNGPPYQPVFGTLSTAAKTVTRADLNSLPAFTLTLGDKLNPLPVSLASFDAKRAGVNAEITWKTATERNNKGYEVQVSTNGSDFRTLGFVAGAGNSSTAKSYTFLDVEKNKAGDRYYRLRQIDNDGKESYYGPRVVNFSGNVTEDAAVLAYPNPFSSADQLHLTLQSASAGKGSVMVTDMTGRTVRQQPLELGAGSNDVTVERLNDLKAGVYMVRITQPNGQAQSLKVVKQ</sequence>
<dbReference type="NCBIfam" id="TIGR04183">
    <property type="entry name" value="Por_Secre_tail"/>
    <property type="match status" value="1"/>
</dbReference>
<dbReference type="RefSeq" id="WP_196285612.1">
    <property type="nucleotide sequence ID" value="NZ_JADQDP010000002.1"/>
</dbReference>
<dbReference type="EMBL" id="JADQDP010000002">
    <property type="protein sequence ID" value="MBF9141236.1"/>
    <property type="molecule type" value="Genomic_DNA"/>
</dbReference>
<gene>
    <name evidence="2" type="ORF">I2I01_06300</name>
</gene>
<name>A0A931BGJ4_9BACT</name>
<keyword evidence="3" id="KW-1185">Reference proteome</keyword>
<evidence type="ECO:0000313" key="2">
    <source>
        <dbReference type="EMBL" id="MBF9141236.1"/>
    </source>
</evidence>
<dbReference type="Proteomes" id="UP000645610">
    <property type="component" value="Unassembled WGS sequence"/>
</dbReference>
<feature type="domain" description="Secretion system C-terminal sorting" evidence="1">
    <location>
        <begin position="364"/>
        <end position="437"/>
    </location>
</feature>
<accession>A0A931BGJ4</accession>
<dbReference type="InterPro" id="IPR026444">
    <property type="entry name" value="Secre_tail"/>
</dbReference>
<dbReference type="AlphaFoldDB" id="A0A931BGJ4"/>
<comment type="caution">
    <text evidence="2">The sequence shown here is derived from an EMBL/GenBank/DDBJ whole genome shotgun (WGS) entry which is preliminary data.</text>
</comment>
<dbReference type="Gene3D" id="2.60.40.10">
    <property type="entry name" value="Immunoglobulins"/>
    <property type="match status" value="1"/>
</dbReference>
<organism evidence="2 3">
    <name type="scientific">Hymenobacter properus</name>
    <dbReference type="NCBI Taxonomy" id="2791026"/>
    <lineage>
        <taxon>Bacteria</taxon>
        <taxon>Pseudomonadati</taxon>
        <taxon>Bacteroidota</taxon>
        <taxon>Cytophagia</taxon>
        <taxon>Cytophagales</taxon>
        <taxon>Hymenobacteraceae</taxon>
        <taxon>Hymenobacter</taxon>
    </lineage>
</organism>
<proteinExistence type="predicted"/>
<protein>
    <submittedName>
        <fullName evidence="2">T9SS type A sorting domain-containing protein</fullName>
    </submittedName>
</protein>